<evidence type="ECO:0000256" key="1">
    <source>
        <dbReference type="SAM" id="MobiDB-lite"/>
    </source>
</evidence>
<feature type="region of interest" description="Disordered" evidence="1">
    <location>
        <begin position="198"/>
        <end position="220"/>
    </location>
</feature>
<keyword evidence="3" id="KW-1185">Reference proteome</keyword>
<proteinExistence type="predicted"/>
<accession>A0A9P6E502</accession>
<dbReference type="AlphaFoldDB" id="A0A9P6E502"/>
<sequence>MASTVVEHQVTVSDVRSSNDDEHDTANTLWHQLDWERLLISGPSSIALLGKLINVGLVNHITFEQGSKPNEPLNNLDFRAGIVKLRNELIGAFSASHIIMDKLSKKCQTLLRTTHDTIKLLSEHEMENMSLKEHSFRITELLPNFLDEMAESVKECDKYVTECIAGFTIPVNTIVNLKVLEKAENGVDRTLDAIPQGPALSAEDPINSSDPTFSKELNKPDVDPAGIDPQNFQWEEFRKVLGQAIKQLVRLSEFFAYIQATVTELLKPTIDGLTKRAGTQLEHVKQVPFDLYAKKTFAKDCTHISRIAVVLCQIGTTYRALYNSQIVKGMNLLSNLPILSGGDQVAATNSSGKALEQWSLEAQDEMRTVLAKSSQDFKTKLGAWEERLKTLKIISSPLPTDMTEVVAEVPQRQKRQLPRLAD</sequence>
<dbReference type="Proteomes" id="UP000807306">
    <property type="component" value="Unassembled WGS sequence"/>
</dbReference>
<evidence type="ECO:0000313" key="3">
    <source>
        <dbReference type="Proteomes" id="UP000807306"/>
    </source>
</evidence>
<dbReference type="PANTHER" id="PTHR33488">
    <property type="entry name" value="ZGC:162509"/>
    <property type="match status" value="1"/>
</dbReference>
<protein>
    <submittedName>
        <fullName evidence="2">Uncharacterized protein</fullName>
    </submittedName>
</protein>
<dbReference type="OrthoDB" id="5406275at2759"/>
<evidence type="ECO:0000313" key="2">
    <source>
        <dbReference type="EMBL" id="KAF9522534.1"/>
    </source>
</evidence>
<organism evidence="2 3">
    <name type="scientific">Crepidotus variabilis</name>
    <dbReference type="NCBI Taxonomy" id="179855"/>
    <lineage>
        <taxon>Eukaryota</taxon>
        <taxon>Fungi</taxon>
        <taxon>Dikarya</taxon>
        <taxon>Basidiomycota</taxon>
        <taxon>Agaricomycotina</taxon>
        <taxon>Agaricomycetes</taxon>
        <taxon>Agaricomycetidae</taxon>
        <taxon>Agaricales</taxon>
        <taxon>Agaricineae</taxon>
        <taxon>Crepidotaceae</taxon>
        <taxon>Crepidotus</taxon>
    </lineage>
</organism>
<dbReference type="EMBL" id="MU157942">
    <property type="protein sequence ID" value="KAF9522534.1"/>
    <property type="molecule type" value="Genomic_DNA"/>
</dbReference>
<dbReference type="PANTHER" id="PTHR33488:SF2">
    <property type="entry name" value="EARLY ENDOSOME ANTIGEN 1-LIKE"/>
    <property type="match status" value="1"/>
</dbReference>
<reference evidence="2" key="1">
    <citation type="submission" date="2020-11" db="EMBL/GenBank/DDBJ databases">
        <authorList>
            <consortium name="DOE Joint Genome Institute"/>
            <person name="Ahrendt S."/>
            <person name="Riley R."/>
            <person name="Andreopoulos W."/>
            <person name="Labutti K."/>
            <person name="Pangilinan J."/>
            <person name="Ruiz-Duenas F.J."/>
            <person name="Barrasa J.M."/>
            <person name="Sanchez-Garcia M."/>
            <person name="Camarero S."/>
            <person name="Miyauchi S."/>
            <person name="Serrano A."/>
            <person name="Linde D."/>
            <person name="Babiker R."/>
            <person name="Drula E."/>
            <person name="Ayuso-Fernandez I."/>
            <person name="Pacheco R."/>
            <person name="Padilla G."/>
            <person name="Ferreira P."/>
            <person name="Barriuso J."/>
            <person name="Kellner H."/>
            <person name="Castanera R."/>
            <person name="Alfaro M."/>
            <person name="Ramirez L."/>
            <person name="Pisabarro A.G."/>
            <person name="Kuo A."/>
            <person name="Tritt A."/>
            <person name="Lipzen A."/>
            <person name="He G."/>
            <person name="Yan M."/>
            <person name="Ng V."/>
            <person name="Cullen D."/>
            <person name="Martin F."/>
            <person name="Rosso M.-N."/>
            <person name="Henrissat B."/>
            <person name="Hibbett D."/>
            <person name="Martinez A.T."/>
            <person name="Grigoriev I.V."/>
        </authorList>
    </citation>
    <scope>NUCLEOTIDE SEQUENCE</scope>
    <source>
        <strain evidence="2">CBS 506.95</strain>
    </source>
</reference>
<feature type="region of interest" description="Disordered" evidence="1">
    <location>
        <begin position="1"/>
        <end position="23"/>
    </location>
</feature>
<name>A0A9P6E502_9AGAR</name>
<comment type="caution">
    <text evidence="2">The sequence shown here is derived from an EMBL/GenBank/DDBJ whole genome shotgun (WGS) entry which is preliminary data.</text>
</comment>
<gene>
    <name evidence="2" type="ORF">CPB83DRAFT_864332</name>
</gene>